<gene>
    <name evidence="2" type="ORF">pdam_00016742</name>
</gene>
<evidence type="ECO:0000256" key="1">
    <source>
        <dbReference type="SAM" id="Coils"/>
    </source>
</evidence>
<reference evidence="2 3" key="1">
    <citation type="journal article" date="2018" name="Sci. Rep.">
        <title>Comparative analysis of the Pocillopora damicornis genome highlights role of immune system in coral evolution.</title>
        <authorList>
            <person name="Cunning R."/>
            <person name="Bay R.A."/>
            <person name="Gillette P."/>
            <person name="Baker A.C."/>
            <person name="Traylor-Knowles N."/>
        </authorList>
    </citation>
    <scope>NUCLEOTIDE SEQUENCE [LARGE SCALE GENOMIC DNA]</scope>
    <source>
        <strain evidence="2">RSMAS</strain>
        <tissue evidence="2">Whole animal</tissue>
    </source>
</reference>
<proteinExistence type="predicted"/>
<comment type="caution">
    <text evidence="2">The sequence shown here is derived from an EMBL/GenBank/DDBJ whole genome shotgun (WGS) entry which is preliminary data.</text>
</comment>
<sequence length="121" mass="14259">MVYLRGVLPLSTKLVSSINEYFECHEALEYEEWPYMLSDILEETIGYRELCQALLQMHEDILVPLKEKEDQARLTIKELKHLQREIERKRKELEEKAGSERSWAVGLAFVPIVNMIYTSTI</sequence>
<dbReference type="OrthoDB" id="5962291at2759"/>
<protein>
    <submittedName>
        <fullName evidence="2">Uncharacterized protein</fullName>
    </submittedName>
</protein>
<evidence type="ECO:0000313" key="3">
    <source>
        <dbReference type="Proteomes" id="UP000275408"/>
    </source>
</evidence>
<dbReference type="AlphaFoldDB" id="A0A3M6TD06"/>
<evidence type="ECO:0000313" key="2">
    <source>
        <dbReference type="EMBL" id="RMX39282.1"/>
    </source>
</evidence>
<dbReference type="EMBL" id="RCHS01003840">
    <property type="protein sequence ID" value="RMX39282.1"/>
    <property type="molecule type" value="Genomic_DNA"/>
</dbReference>
<feature type="coiled-coil region" evidence="1">
    <location>
        <begin position="65"/>
        <end position="99"/>
    </location>
</feature>
<name>A0A3M6TD06_POCDA</name>
<organism evidence="2 3">
    <name type="scientific">Pocillopora damicornis</name>
    <name type="common">Cauliflower coral</name>
    <name type="synonym">Millepora damicornis</name>
    <dbReference type="NCBI Taxonomy" id="46731"/>
    <lineage>
        <taxon>Eukaryota</taxon>
        <taxon>Metazoa</taxon>
        <taxon>Cnidaria</taxon>
        <taxon>Anthozoa</taxon>
        <taxon>Hexacorallia</taxon>
        <taxon>Scleractinia</taxon>
        <taxon>Astrocoeniina</taxon>
        <taxon>Pocilloporidae</taxon>
        <taxon>Pocillopora</taxon>
    </lineage>
</organism>
<keyword evidence="1" id="KW-0175">Coiled coil</keyword>
<keyword evidence="3" id="KW-1185">Reference proteome</keyword>
<dbReference type="Proteomes" id="UP000275408">
    <property type="component" value="Unassembled WGS sequence"/>
</dbReference>
<accession>A0A3M6TD06</accession>